<sequence>MMMMMMMMMMIMGVGVGVGIATDMEVGSGPPRRADDGVGVAADMKVGSGPHRRADDDVRLRWEEEDVLGDVFRQSSTCTSPVSITMAPGTRAIVESPNFPMNYPTKTRHCGTDSPNGTVTKEGWARFTFSSNGNKVEKGFRCFIWCFPHPTTTTTTTTPTTTTMITTTATATS</sequence>
<gene>
    <name evidence="3" type="ORF">Hamer_G006425</name>
</gene>
<protein>
    <submittedName>
        <fullName evidence="3">Putative tolloid-like</fullName>
    </submittedName>
</protein>
<feature type="signal peptide" evidence="2">
    <location>
        <begin position="1"/>
        <end position="21"/>
    </location>
</feature>
<evidence type="ECO:0000256" key="1">
    <source>
        <dbReference type="SAM" id="MobiDB-lite"/>
    </source>
</evidence>
<accession>A0A8J5JQK5</accession>
<dbReference type="Proteomes" id="UP000747542">
    <property type="component" value="Unassembled WGS sequence"/>
</dbReference>
<evidence type="ECO:0000313" key="4">
    <source>
        <dbReference type="Proteomes" id="UP000747542"/>
    </source>
</evidence>
<feature type="chain" id="PRO_5035241014" evidence="2">
    <location>
        <begin position="22"/>
        <end position="173"/>
    </location>
</feature>
<proteinExistence type="predicted"/>
<keyword evidence="2" id="KW-0732">Signal</keyword>
<keyword evidence="4" id="KW-1185">Reference proteome</keyword>
<comment type="caution">
    <text evidence="3">The sequence shown here is derived from an EMBL/GenBank/DDBJ whole genome shotgun (WGS) entry which is preliminary data.</text>
</comment>
<name>A0A8J5JQK5_HOMAM</name>
<evidence type="ECO:0000256" key="2">
    <source>
        <dbReference type="SAM" id="SignalP"/>
    </source>
</evidence>
<reference evidence="3" key="1">
    <citation type="journal article" date="2021" name="Sci. Adv.">
        <title>The American lobster genome reveals insights on longevity, neural, and immune adaptations.</title>
        <authorList>
            <person name="Polinski J.M."/>
            <person name="Zimin A.V."/>
            <person name="Clark K.F."/>
            <person name="Kohn A.B."/>
            <person name="Sadowski N."/>
            <person name="Timp W."/>
            <person name="Ptitsyn A."/>
            <person name="Khanna P."/>
            <person name="Romanova D.Y."/>
            <person name="Williams P."/>
            <person name="Greenwood S.J."/>
            <person name="Moroz L.L."/>
            <person name="Walt D.R."/>
            <person name="Bodnar A.G."/>
        </authorList>
    </citation>
    <scope>NUCLEOTIDE SEQUENCE</scope>
    <source>
        <strain evidence="3">GMGI-L3</strain>
    </source>
</reference>
<dbReference type="AlphaFoldDB" id="A0A8J5JQK5"/>
<dbReference type="EMBL" id="JAHLQT010034244">
    <property type="protein sequence ID" value="KAG7159013.1"/>
    <property type="molecule type" value="Genomic_DNA"/>
</dbReference>
<feature type="region of interest" description="Disordered" evidence="1">
    <location>
        <begin position="27"/>
        <end position="53"/>
    </location>
</feature>
<evidence type="ECO:0000313" key="3">
    <source>
        <dbReference type="EMBL" id="KAG7159013.1"/>
    </source>
</evidence>
<organism evidence="3 4">
    <name type="scientific">Homarus americanus</name>
    <name type="common">American lobster</name>
    <dbReference type="NCBI Taxonomy" id="6706"/>
    <lineage>
        <taxon>Eukaryota</taxon>
        <taxon>Metazoa</taxon>
        <taxon>Ecdysozoa</taxon>
        <taxon>Arthropoda</taxon>
        <taxon>Crustacea</taxon>
        <taxon>Multicrustacea</taxon>
        <taxon>Malacostraca</taxon>
        <taxon>Eumalacostraca</taxon>
        <taxon>Eucarida</taxon>
        <taxon>Decapoda</taxon>
        <taxon>Pleocyemata</taxon>
        <taxon>Astacidea</taxon>
        <taxon>Nephropoidea</taxon>
        <taxon>Nephropidae</taxon>
        <taxon>Homarus</taxon>
    </lineage>
</organism>